<dbReference type="Proteomes" id="UP000768524">
    <property type="component" value="Unassembled WGS sequence"/>
</dbReference>
<accession>A0AAE3BDG6</accession>
<dbReference type="Pfam" id="PF17426">
    <property type="entry name" value="Putative_G5P"/>
    <property type="match status" value="1"/>
</dbReference>
<evidence type="ECO:0000313" key="1">
    <source>
        <dbReference type="EMBL" id="MBN3050857.1"/>
    </source>
</evidence>
<proteinExistence type="predicted"/>
<protein>
    <submittedName>
        <fullName evidence="1">DNA-binding protein</fullName>
    </submittedName>
</protein>
<keyword evidence="1" id="KW-0238">DNA-binding</keyword>
<dbReference type="AlphaFoldDB" id="A0AAE3BDG6"/>
<gene>
    <name evidence="1" type="ORF">H4F45_05050</name>
</gene>
<dbReference type="InterPro" id="IPR035411">
    <property type="entry name" value="Putative_G5P"/>
</dbReference>
<evidence type="ECO:0000313" key="2">
    <source>
        <dbReference type="Proteomes" id="UP000768524"/>
    </source>
</evidence>
<dbReference type="RefSeq" id="WP_205559056.1">
    <property type="nucleotide sequence ID" value="NZ_JACGEP010000009.1"/>
</dbReference>
<sequence length="104" mass="11288">MANYGLFVNGKMLGTRQQQKRGGQGYHNEIGIGLELPDGFGGIKQDLIIIRVSQSLVNAGVLNQANALVGKIVQIPIYVRPWSMEGREGVTYNLSSDAGIKETK</sequence>
<organism evidence="1 2">
    <name type="scientific">Pectobacterium brasiliense</name>
    <dbReference type="NCBI Taxonomy" id="180957"/>
    <lineage>
        <taxon>Bacteria</taxon>
        <taxon>Pseudomonadati</taxon>
        <taxon>Pseudomonadota</taxon>
        <taxon>Gammaproteobacteria</taxon>
        <taxon>Enterobacterales</taxon>
        <taxon>Pectobacteriaceae</taxon>
        <taxon>Pectobacterium</taxon>
    </lineage>
</organism>
<comment type="caution">
    <text evidence="1">The sequence shown here is derived from an EMBL/GenBank/DDBJ whole genome shotgun (WGS) entry which is preliminary data.</text>
</comment>
<dbReference type="EMBL" id="JACGEP010000009">
    <property type="protein sequence ID" value="MBN3050857.1"/>
    <property type="molecule type" value="Genomic_DNA"/>
</dbReference>
<name>A0AAE3BDG6_9GAMM</name>
<reference evidence="1" key="1">
    <citation type="submission" date="2020-07" db="EMBL/GenBank/DDBJ databases">
        <title>A pangenomic view of the genus Pectobacterium provides insights into genome organization, phylogeny, and virulence.</title>
        <authorList>
            <person name="Jonkheer E."/>
            <person name="Brankovics B."/>
            <person name="Houwers I."/>
            <person name="Van Der Wolf J."/>
            <person name="Bonants P."/>
            <person name="Vreeburg R."/>
            <person name="Bollema R."/>
            <person name="De Haan J."/>
            <person name="Berke L."/>
            <person name="De Ridder D."/>
            <person name="Smit S."/>
            <person name="Van Der Lee T.A.J."/>
        </authorList>
    </citation>
    <scope>NUCLEOTIDE SEQUENCE</scope>
    <source>
        <strain evidence="1">NAK:433</strain>
    </source>
</reference>
<dbReference type="GO" id="GO:0003677">
    <property type="term" value="F:DNA binding"/>
    <property type="evidence" value="ECO:0007669"/>
    <property type="project" value="UniProtKB-KW"/>
</dbReference>